<dbReference type="AlphaFoldDB" id="A0A024G1M9"/>
<organism evidence="3 4">
    <name type="scientific">Albugo candida</name>
    <dbReference type="NCBI Taxonomy" id="65357"/>
    <lineage>
        <taxon>Eukaryota</taxon>
        <taxon>Sar</taxon>
        <taxon>Stramenopiles</taxon>
        <taxon>Oomycota</taxon>
        <taxon>Peronosporomycetes</taxon>
        <taxon>Albuginales</taxon>
        <taxon>Albuginaceae</taxon>
        <taxon>Albugo</taxon>
    </lineage>
</organism>
<reference evidence="3 4" key="1">
    <citation type="submission" date="2012-05" db="EMBL/GenBank/DDBJ databases">
        <title>Recombination and specialization in a pathogen metapopulation.</title>
        <authorList>
            <person name="Gardiner A."/>
            <person name="Kemen E."/>
            <person name="Schultz-Larsen T."/>
            <person name="MacLean D."/>
            <person name="Van Oosterhout C."/>
            <person name="Jones J.D.G."/>
        </authorList>
    </citation>
    <scope>NUCLEOTIDE SEQUENCE [LARGE SCALE GENOMIC DNA]</scope>
    <source>
        <strain evidence="3 4">Ac Nc2</strain>
    </source>
</reference>
<dbReference type="GO" id="GO:0005634">
    <property type="term" value="C:nucleus"/>
    <property type="evidence" value="ECO:0007669"/>
    <property type="project" value="TreeGrafter"/>
</dbReference>
<evidence type="ECO:0000313" key="4">
    <source>
        <dbReference type="Proteomes" id="UP000053237"/>
    </source>
</evidence>
<evidence type="ECO:0000259" key="2">
    <source>
        <dbReference type="Pfam" id="PF10075"/>
    </source>
</evidence>
<dbReference type="EMBL" id="CAIX01000010">
    <property type="protein sequence ID" value="CCI40679.1"/>
    <property type="molecule type" value="Genomic_DNA"/>
</dbReference>
<dbReference type="GO" id="GO:0043161">
    <property type="term" value="P:proteasome-mediated ubiquitin-dependent protein catabolic process"/>
    <property type="evidence" value="ECO:0007669"/>
    <property type="project" value="TreeGrafter"/>
</dbReference>
<dbReference type="PANTHER" id="PTHR12387:SF0">
    <property type="entry name" value="26S PROTEASOME NON-ATPASE REGULATORY SUBUNIT 8"/>
    <property type="match status" value="1"/>
</dbReference>
<dbReference type="FunCoup" id="A0A024G1M9">
    <property type="interactions" value="686"/>
</dbReference>
<accession>A0A024G1M9</accession>
<dbReference type="InParanoid" id="A0A024G1M9"/>
<dbReference type="GO" id="GO:0005829">
    <property type="term" value="C:cytosol"/>
    <property type="evidence" value="ECO:0007669"/>
    <property type="project" value="TreeGrafter"/>
</dbReference>
<dbReference type="Pfam" id="PF10075">
    <property type="entry name" value="CSN8_PSD8_EIF3K"/>
    <property type="match status" value="1"/>
</dbReference>
<dbReference type="Gene3D" id="1.25.40.990">
    <property type="match status" value="1"/>
</dbReference>
<evidence type="ECO:0000313" key="3">
    <source>
        <dbReference type="EMBL" id="CCI40679.1"/>
    </source>
</evidence>
<feature type="domain" description="CSN8/PSMD8/EIF3K" evidence="2">
    <location>
        <begin position="110"/>
        <end position="241"/>
    </location>
</feature>
<dbReference type="Proteomes" id="UP000053237">
    <property type="component" value="Unassembled WGS sequence"/>
</dbReference>
<keyword evidence="1" id="KW-0647">Proteasome</keyword>
<dbReference type="OrthoDB" id="8775810at2759"/>
<sequence length="269" mass="30452">MSPDIRALEGEAKTLRTLVEEKRISDAIKLSKKLKLELISLPSLPPCGAQSLTAAQECSLAQHVLESATILSILNEDLVDFERNFVQLKVYYGAAQPESSSSRLNLFYPLMGARLLHFLVENRMADFHNELELLDESDRNEGNIAFGIKIEQYLMEGSYNKVLDARNHIPNQLFSFFLSQLLQTVRENIADCSQMAYQCLEIADAQKMLIFNNTTELSAYVREQRPEWTVKGTMIWFKAPEKKLGGSDIPSLKLVGEMLAYATELDRIV</sequence>
<dbReference type="InterPro" id="IPR033464">
    <property type="entry name" value="CSN8_PSD8_EIF3K"/>
</dbReference>
<gene>
    <name evidence="3" type="ORF">BN9_014630</name>
</gene>
<protein>
    <recommendedName>
        <fullName evidence="2">CSN8/PSMD8/EIF3K domain-containing protein</fullName>
    </recommendedName>
</protein>
<comment type="caution">
    <text evidence="3">The sequence shown here is derived from an EMBL/GenBank/DDBJ whole genome shotgun (WGS) entry which is preliminary data.</text>
</comment>
<keyword evidence="4" id="KW-1185">Reference proteome</keyword>
<proteinExistence type="predicted"/>
<dbReference type="PANTHER" id="PTHR12387">
    <property type="entry name" value="26S PROTEASOME NON-ATPASE REGULATORY SUBUNIT 8"/>
    <property type="match status" value="1"/>
</dbReference>
<dbReference type="STRING" id="65357.A0A024G1M9"/>
<dbReference type="InterPro" id="IPR006746">
    <property type="entry name" value="26S_Psome_Rpn12"/>
</dbReference>
<evidence type="ECO:0000256" key="1">
    <source>
        <dbReference type="ARBA" id="ARBA00022942"/>
    </source>
</evidence>
<dbReference type="GO" id="GO:0008541">
    <property type="term" value="C:proteasome regulatory particle, lid subcomplex"/>
    <property type="evidence" value="ECO:0007669"/>
    <property type="project" value="TreeGrafter"/>
</dbReference>
<name>A0A024G1M9_9STRA</name>